<dbReference type="Pfam" id="PF00126">
    <property type="entry name" value="HTH_1"/>
    <property type="match status" value="1"/>
</dbReference>
<dbReference type="Gene3D" id="1.10.10.10">
    <property type="entry name" value="Winged helix-like DNA-binding domain superfamily/Winged helix DNA-binding domain"/>
    <property type="match status" value="1"/>
</dbReference>
<evidence type="ECO:0000256" key="2">
    <source>
        <dbReference type="ARBA" id="ARBA00023015"/>
    </source>
</evidence>
<evidence type="ECO:0000313" key="7">
    <source>
        <dbReference type="Proteomes" id="UP000766629"/>
    </source>
</evidence>
<dbReference type="PANTHER" id="PTHR30346:SF0">
    <property type="entry name" value="HCA OPERON TRANSCRIPTIONAL ACTIVATOR HCAR"/>
    <property type="match status" value="1"/>
</dbReference>
<evidence type="ECO:0000256" key="1">
    <source>
        <dbReference type="ARBA" id="ARBA00009437"/>
    </source>
</evidence>
<comment type="caution">
    <text evidence="6">The sequence shown here is derived from an EMBL/GenBank/DDBJ whole genome shotgun (WGS) entry which is preliminary data.</text>
</comment>
<dbReference type="EMBL" id="JAHVJA010000018">
    <property type="protein sequence ID" value="MBY6142087.1"/>
    <property type="molecule type" value="Genomic_DNA"/>
</dbReference>
<dbReference type="PANTHER" id="PTHR30346">
    <property type="entry name" value="TRANSCRIPTIONAL DUAL REGULATOR HCAR-RELATED"/>
    <property type="match status" value="1"/>
</dbReference>
<keyword evidence="3" id="KW-0238">DNA-binding</keyword>
<dbReference type="Pfam" id="PF03466">
    <property type="entry name" value="LysR_substrate"/>
    <property type="match status" value="1"/>
</dbReference>
<protein>
    <submittedName>
        <fullName evidence="6">LysR family transcriptional regulator</fullName>
    </submittedName>
</protein>
<comment type="similarity">
    <text evidence="1">Belongs to the LysR transcriptional regulatory family.</text>
</comment>
<evidence type="ECO:0000256" key="3">
    <source>
        <dbReference type="ARBA" id="ARBA00023125"/>
    </source>
</evidence>
<accession>A0ABS7NMP9</accession>
<keyword evidence="4" id="KW-0804">Transcription</keyword>
<organism evidence="6 7">
    <name type="scientific">Leisingera daeponensis</name>
    <dbReference type="NCBI Taxonomy" id="405746"/>
    <lineage>
        <taxon>Bacteria</taxon>
        <taxon>Pseudomonadati</taxon>
        <taxon>Pseudomonadota</taxon>
        <taxon>Alphaproteobacteria</taxon>
        <taxon>Rhodobacterales</taxon>
        <taxon>Roseobacteraceae</taxon>
        <taxon>Leisingera</taxon>
    </lineage>
</organism>
<keyword evidence="2" id="KW-0805">Transcription regulation</keyword>
<evidence type="ECO:0000259" key="5">
    <source>
        <dbReference type="PROSITE" id="PS50931"/>
    </source>
</evidence>
<dbReference type="RefSeq" id="WP_222510008.1">
    <property type="nucleotide sequence ID" value="NZ_JAHVJA010000018.1"/>
</dbReference>
<evidence type="ECO:0000256" key="4">
    <source>
        <dbReference type="ARBA" id="ARBA00023163"/>
    </source>
</evidence>
<dbReference type="InterPro" id="IPR036388">
    <property type="entry name" value="WH-like_DNA-bd_sf"/>
</dbReference>
<dbReference type="Gene3D" id="3.40.190.10">
    <property type="entry name" value="Periplasmic binding protein-like II"/>
    <property type="match status" value="2"/>
</dbReference>
<proteinExistence type="inferred from homology"/>
<feature type="domain" description="HTH lysR-type" evidence="5">
    <location>
        <begin position="1"/>
        <end position="61"/>
    </location>
</feature>
<dbReference type="InterPro" id="IPR005119">
    <property type="entry name" value="LysR_subst-bd"/>
</dbReference>
<dbReference type="InterPro" id="IPR000847">
    <property type="entry name" value="LysR_HTH_N"/>
</dbReference>
<sequence>MHYTLKHLHYVEAAERHQSITHAANALTVSPSSIAAAIDYLEGQSGQPLFERTPSRGIRATQFGRTFIDEVRSLLAAQARFDMRVSELNTVLGGTARIACFTPLAPILLPTILKDVRARFKNLKIEIMDVSTNEIPQVIDSGEADFALCYGMLDTSKYSFIPFFRAPPHVALSVDHPLAAGRFVTLDQLEPEPLVVLELEFSKQYLLGLFESRGLKPNVIFSARSTDMIRAMVAAGMGYAIFNIRPMTKQTYAIGDVAELPLAGDHECPSVGVLVRRGVALQPVCDAIINACQLQAMNGAFDGALIQPHVQ</sequence>
<name>A0ABS7NMP9_9RHOB</name>
<dbReference type="SUPFAM" id="SSF53850">
    <property type="entry name" value="Periplasmic binding protein-like II"/>
    <property type="match status" value="1"/>
</dbReference>
<dbReference type="SUPFAM" id="SSF46785">
    <property type="entry name" value="Winged helix' DNA-binding domain"/>
    <property type="match status" value="1"/>
</dbReference>
<dbReference type="Proteomes" id="UP000766629">
    <property type="component" value="Unassembled WGS sequence"/>
</dbReference>
<evidence type="ECO:0000313" key="6">
    <source>
        <dbReference type="EMBL" id="MBY6142087.1"/>
    </source>
</evidence>
<dbReference type="InterPro" id="IPR036390">
    <property type="entry name" value="WH_DNA-bd_sf"/>
</dbReference>
<dbReference type="PROSITE" id="PS50931">
    <property type="entry name" value="HTH_LYSR"/>
    <property type="match status" value="1"/>
</dbReference>
<gene>
    <name evidence="6" type="ORF">KUV26_21850</name>
</gene>
<keyword evidence="7" id="KW-1185">Reference proteome</keyword>
<reference evidence="6 7" key="1">
    <citation type="submission" date="2021-06" db="EMBL/GenBank/DDBJ databases">
        <title>50 bacteria genomes isolated from Dapeng, Shenzhen, China.</title>
        <authorList>
            <person name="Zheng W."/>
            <person name="Yu S."/>
            <person name="Huang Y."/>
        </authorList>
    </citation>
    <scope>NUCLEOTIDE SEQUENCE [LARGE SCALE GENOMIC DNA]</scope>
    <source>
        <strain evidence="6 7">DP1N14-2</strain>
    </source>
</reference>